<accession>A0A1X7PGN2</accession>
<evidence type="ECO:0000313" key="3">
    <source>
        <dbReference type="Proteomes" id="UP000193083"/>
    </source>
</evidence>
<gene>
    <name evidence="2" type="ORF">SAMN02982922_3984</name>
</gene>
<keyword evidence="1" id="KW-0812">Transmembrane</keyword>
<dbReference type="Proteomes" id="UP000193083">
    <property type="component" value="Unassembled WGS sequence"/>
</dbReference>
<sequence>MRIDTGRDSLLNTALIGSLAIAGVVGLLAAVTPFIDHGSVVSSQTEPVTVISVASRKGGASYFVRFDDGRTVVLRGPTLPLYPAGSSITVTIDRYADGTIRHTLPR</sequence>
<evidence type="ECO:0000256" key="1">
    <source>
        <dbReference type="SAM" id="Phobius"/>
    </source>
</evidence>
<name>A0A1X7PGN2_9HYPH</name>
<protein>
    <submittedName>
        <fullName evidence="2">Uncharacterized protein</fullName>
    </submittedName>
</protein>
<reference evidence="3" key="1">
    <citation type="submission" date="2017-04" db="EMBL/GenBank/DDBJ databases">
        <authorList>
            <person name="Varghese N."/>
            <person name="Submissions S."/>
        </authorList>
    </citation>
    <scope>NUCLEOTIDE SEQUENCE [LARGE SCALE GENOMIC DNA]</scope>
    <source>
        <strain evidence="3">B5P</strain>
    </source>
</reference>
<dbReference type="AlphaFoldDB" id="A0A1X7PGN2"/>
<organism evidence="2 3">
    <name type="scientific">Mesorhizobium australicum</name>
    <dbReference type="NCBI Taxonomy" id="536018"/>
    <lineage>
        <taxon>Bacteria</taxon>
        <taxon>Pseudomonadati</taxon>
        <taxon>Pseudomonadota</taxon>
        <taxon>Alphaproteobacteria</taxon>
        <taxon>Hyphomicrobiales</taxon>
        <taxon>Phyllobacteriaceae</taxon>
        <taxon>Mesorhizobium</taxon>
    </lineage>
</organism>
<dbReference type="EMBL" id="FXBL01000004">
    <property type="protein sequence ID" value="SMH49688.1"/>
    <property type="molecule type" value="Genomic_DNA"/>
</dbReference>
<keyword evidence="1" id="KW-0472">Membrane</keyword>
<keyword evidence="3" id="KW-1185">Reference proteome</keyword>
<evidence type="ECO:0000313" key="2">
    <source>
        <dbReference type="EMBL" id="SMH49688.1"/>
    </source>
</evidence>
<proteinExistence type="predicted"/>
<feature type="transmembrane region" description="Helical" evidence="1">
    <location>
        <begin position="12"/>
        <end position="35"/>
    </location>
</feature>
<keyword evidence="1" id="KW-1133">Transmembrane helix</keyword>